<feature type="compositionally biased region" description="Acidic residues" evidence="3">
    <location>
        <begin position="354"/>
        <end position="377"/>
    </location>
</feature>
<dbReference type="Pfam" id="PF13855">
    <property type="entry name" value="LRR_8"/>
    <property type="match status" value="1"/>
</dbReference>
<accession>A0ABQ9K5J2</accession>
<feature type="compositionally biased region" description="Basic and acidic residues" evidence="3">
    <location>
        <begin position="276"/>
        <end position="286"/>
    </location>
</feature>
<dbReference type="Proteomes" id="UP001162164">
    <property type="component" value="Unassembled WGS sequence"/>
</dbReference>
<sequence>MEEEPGEGKPFAGEGVTAPPTPHFVVEEIKEKKLTFEEASQCLNTLGKDESGVRYAYLMITATDRKLTDVSTILNFKHVLFLDLSGNYLNLEGLQVLSGMPFLIYLNSDRNIVESAALNPIYYLQVLILNRNRITETCDINQPMLDNLELSDNLIYTAQFDSERLENLKVLNLKGNHLIDLSGTYPSSIESLYVAQNDITKINMDCYGLRNLKILHMRQNNVRKLDGFTEELENLTYLNVRGNKITKIRQFRKLNTLPKLDTLILLENPLYGVPEEAVKGEGSPKEEEGEEEEEPEAEGEEIAVAIDKMRLPLLRGRPQRLAKKKISDQIFEEDSSEEETEMATTTDFTTDYTTETEGDREETTEEEGEDDTTNEEF</sequence>
<dbReference type="InterPro" id="IPR003591">
    <property type="entry name" value="Leu-rich_rpt_typical-subtyp"/>
</dbReference>
<evidence type="ECO:0000256" key="2">
    <source>
        <dbReference type="ARBA" id="ARBA00022737"/>
    </source>
</evidence>
<feature type="region of interest" description="Disordered" evidence="3">
    <location>
        <begin position="275"/>
        <end position="301"/>
    </location>
</feature>
<dbReference type="InterPro" id="IPR050333">
    <property type="entry name" value="SLRP"/>
</dbReference>
<evidence type="ECO:0000313" key="5">
    <source>
        <dbReference type="Proteomes" id="UP001162164"/>
    </source>
</evidence>
<keyword evidence="2" id="KW-0677">Repeat</keyword>
<dbReference type="Gene3D" id="3.80.10.10">
    <property type="entry name" value="Ribonuclease Inhibitor"/>
    <property type="match status" value="1"/>
</dbReference>
<name>A0ABQ9K5J2_9CUCU</name>
<gene>
    <name evidence="4" type="ORF">NQ317_014374</name>
</gene>
<evidence type="ECO:0008006" key="6">
    <source>
        <dbReference type="Google" id="ProtNLM"/>
    </source>
</evidence>
<dbReference type="PANTHER" id="PTHR45712:SF22">
    <property type="entry name" value="INSULIN-LIKE GROWTH FACTOR-BINDING PROTEIN COMPLEX ACID LABILE SUBUNIT"/>
    <property type="match status" value="1"/>
</dbReference>
<feature type="compositionally biased region" description="Acidic residues" evidence="3">
    <location>
        <begin position="330"/>
        <end position="341"/>
    </location>
</feature>
<keyword evidence="5" id="KW-1185">Reference proteome</keyword>
<feature type="compositionally biased region" description="Acidic residues" evidence="3">
    <location>
        <begin position="287"/>
        <end position="301"/>
    </location>
</feature>
<evidence type="ECO:0000256" key="1">
    <source>
        <dbReference type="ARBA" id="ARBA00022614"/>
    </source>
</evidence>
<evidence type="ECO:0000313" key="4">
    <source>
        <dbReference type="EMBL" id="KAJ8985723.1"/>
    </source>
</evidence>
<dbReference type="PROSITE" id="PS51450">
    <property type="entry name" value="LRR"/>
    <property type="match status" value="2"/>
</dbReference>
<feature type="compositionally biased region" description="Low complexity" evidence="3">
    <location>
        <begin position="342"/>
        <end position="353"/>
    </location>
</feature>
<dbReference type="PANTHER" id="PTHR45712">
    <property type="entry name" value="AGAP008170-PA"/>
    <property type="match status" value="1"/>
</dbReference>
<proteinExistence type="predicted"/>
<dbReference type="SMART" id="SM00369">
    <property type="entry name" value="LRR_TYP"/>
    <property type="match status" value="4"/>
</dbReference>
<organism evidence="4 5">
    <name type="scientific">Molorchus minor</name>
    <dbReference type="NCBI Taxonomy" id="1323400"/>
    <lineage>
        <taxon>Eukaryota</taxon>
        <taxon>Metazoa</taxon>
        <taxon>Ecdysozoa</taxon>
        <taxon>Arthropoda</taxon>
        <taxon>Hexapoda</taxon>
        <taxon>Insecta</taxon>
        <taxon>Pterygota</taxon>
        <taxon>Neoptera</taxon>
        <taxon>Endopterygota</taxon>
        <taxon>Coleoptera</taxon>
        <taxon>Polyphaga</taxon>
        <taxon>Cucujiformia</taxon>
        <taxon>Chrysomeloidea</taxon>
        <taxon>Cerambycidae</taxon>
        <taxon>Lamiinae</taxon>
        <taxon>Monochamini</taxon>
        <taxon>Molorchus</taxon>
    </lineage>
</organism>
<comment type="caution">
    <text evidence="4">The sequence shown here is derived from an EMBL/GenBank/DDBJ whole genome shotgun (WGS) entry which is preliminary data.</text>
</comment>
<protein>
    <recommendedName>
        <fullName evidence="6">Leucine-rich repeat-containing protein 23</fullName>
    </recommendedName>
</protein>
<dbReference type="InterPro" id="IPR032675">
    <property type="entry name" value="LRR_dom_sf"/>
</dbReference>
<dbReference type="SUPFAM" id="SSF52058">
    <property type="entry name" value="L domain-like"/>
    <property type="match status" value="1"/>
</dbReference>
<dbReference type="EMBL" id="JAPWTJ010000009">
    <property type="protein sequence ID" value="KAJ8985723.1"/>
    <property type="molecule type" value="Genomic_DNA"/>
</dbReference>
<dbReference type="InterPro" id="IPR001611">
    <property type="entry name" value="Leu-rich_rpt"/>
</dbReference>
<feature type="region of interest" description="Disordered" evidence="3">
    <location>
        <begin position="321"/>
        <end position="377"/>
    </location>
</feature>
<dbReference type="SMART" id="SM00365">
    <property type="entry name" value="LRR_SD22"/>
    <property type="match status" value="5"/>
</dbReference>
<reference evidence="4" key="1">
    <citation type="journal article" date="2023" name="Insect Mol. Biol.">
        <title>Genome sequencing provides insights into the evolution of gene families encoding plant cell wall-degrading enzymes in longhorned beetles.</title>
        <authorList>
            <person name="Shin N.R."/>
            <person name="Okamura Y."/>
            <person name="Kirsch R."/>
            <person name="Pauchet Y."/>
        </authorList>
    </citation>
    <scope>NUCLEOTIDE SEQUENCE</scope>
    <source>
        <strain evidence="4">MMC_N1</strain>
    </source>
</reference>
<keyword evidence="1" id="KW-0433">Leucine-rich repeat</keyword>
<evidence type="ECO:0000256" key="3">
    <source>
        <dbReference type="SAM" id="MobiDB-lite"/>
    </source>
</evidence>